<dbReference type="Proteomes" id="UP000029964">
    <property type="component" value="Unassembled WGS sequence"/>
</dbReference>
<dbReference type="AlphaFoldDB" id="A0A086T7G5"/>
<dbReference type="HOGENOM" id="CLU_2922058_0_0_1"/>
<gene>
    <name evidence="2" type="ORF">ACRE_039180</name>
</gene>
<reference evidence="3" key="1">
    <citation type="journal article" date="2014" name="Genome Announc.">
        <title>Genome sequence and annotation of Acremonium chrysogenum, producer of the beta-lactam antibiotic cephalosporin C.</title>
        <authorList>
            <person name="Terfehr D."/>
            <person name="Dahlmann T.A."/>
            <person name="Specht T."/>
            <person name="Zadra I."/>
            <person name="Kuernsteiner H."/>
            <person name="Kueck U."/>
        </authorList>
    </citation>
    <scope>NUCLEOTIDE SEQUENCE [LARGE SCALE GENOMIC DNA]</scope>
    <source>
        <strain evidence="3">ATCC 11550 / CBS 779.69 / DSM 880 / IAM 14645 / JCM 23072 / IMI 49137</strain>
    </source>
</reference>
<dbReference type="EMBL" id="JPKY01000034">
    <property type="protein sequence ID" value="KFH45297.1"/>
    <property type="molecule type" value="Genomic_DNA"/>
</dbReference>
<feature type="region of interest" description="Disordered" evidence="1">
    <location>
        <begin position="1"/>
        <end position="61"/>
    </location>
</feature>
<evidence type="ECO:0000313" key="2">
    <source>
        <dbReference type="EMBL" id="KFH45297.1"/>
    </source>
</evidence>
<comment type="caution">
    <text evidence="2">The sequence shown here is derived from an EMBL/GenBank/DDBJ whole genome shotgun (WGS) entry which is preliminary data.</text>
</comment>
<accession>A0A086T7G5</accession>
<evidence type="ECO:0000313" key="3">
    <source>
        <dbReference type="Proteomes" id="UP000029964"/>
    </source>
</evidence>
<organism evidence="2 3">
    <name type="scientific">Hapsidospora chrysogenum (strain ATCC 11550 / CBS 779.69 / DSM 880 / IAM 14645 / JCM 23072 / IMI 49137)</name>
    <name type="common">Acremonium chrysogenum</name>
    <dbReference type="NCBI Taxonomy" id="857340"/>
    <lineage>
        <taxon>Eukaryota</taxon>
        <taxon>Fungi</taxon>
        <taxon>Dikarya</taxon>
        <taxon>Ascomycota</taxon>
        <taxon>Pezizomycotina</taxon>
        <taxon>Sordariomycetes</taxon>
        <taxon>Hypocreomycetidae</taxon>
        <taxon>Hypocreales</taxon>
        <taxon>Bionectriaceae</taxon>
        <taxon>Hapsidospora</taxon>
    </lineage>
</organism>
<keyword evidence="3" id="KW-1185">Reference proteome</keyword>
<evidence type="ECO:0000256" key="1">
    <source>
        <dbReference type="SAM" id="MobiDB-lite"/>
    </source>
</evidence>
<protein>
    <submittedName>
        <fullName evidence="2">Uncharacterized protein</fullName>
    </submittedName>
</protein>
<name>A0A086T7G5_HAPC1</name>
<proteinExistence type="predicted"/>
<sequence>MSGAKESAVGSGDDDDDDDDIQDSHLSPFVSGNGSRWGKLGSGPANLGISGFFWSRTSLQT</sequence>
<feature type="compositionally biased region" description="Acidic residues" evidence="1">
    <location>
        <begin position="12"/>
        <end position="21"/>
    </location>
</feature>